<dbReference type="OrthoDB" id="106365at2157"/>
<dbReference type="RefSeq" id="WP_074370405.1">
    <property type="nucleotide sequence ID" value="NZ_FMID01000047.1"/>
</dbReference>
<feature type="compositionally biased region" description="Basic and acidic residues" evidence="1">
    <location>
        <begin position="130"/>
        <end position="146"/>
    </location>
</feature>
<reference evidence="2 3" key="1">
    <citation type="submission" date="2016-08" db="EMBL/GenBank/DDBJ databases">
        <authorList>
            <person name="Seilhamer J.J."/>
        </authorList>
    </citation>
    <scope>NUCLEOTIDE SEQUENCE [LARGE SCALE GENOMIC DNA]</scope>
    <source>
        <strain evidence="2">L21-II-0</strain>
    </source>
</reference>
<feature type="region of interest" description="Disordered" evidence="1">
    <location>
        <begin position="128"/>
        <end position="149"/>
    </location>
</feature>
<protein>
    <recommendedName>
        <fullName evidence="4">Roadblock/LC7 domain protein</fullName>
    </recommendedName>
</protein>
<sequence length="259" mass="28231">MTDNLPDGTAIGEMQAPLRWIFSHTTRFSGVVRIRMQDGEGFMLVRKGEPLAAQFMHPLKSLSGPSALKYFGSQPILDFGLYRYEPGEMQAALAVSAEMQALLQPGNGSPVTGQSAENDGQEDVVAETVENERQEDTGAGAAEHEVAASSGDEPDPFGALLRHPGVTAVACFADGLCTSSVGKIDADYTVAVAEDLLRWAFRLESIAPSHGEFVQMTIFYRDGNIIVAPYGNEYLCIITRPEVQFGRIRRMIREMQGRV</sequence>
<dbReference type="Proteomes" id="UP000184671">
    <property type="component" value="Unassembled WGS sequence"/>
</dbReference>
<evidence type="ECO:0000313" key="3">
    <source>
        <dbReference type="Proteomes" id="UP000184671"/>
    </source>
</evidence>
<evidence type="ECO:0000256" key="1">
    <source>
        <dbReference type="SAM" id="MobiDB-lite"/>
    </source>
</evidence>
<evidence type="ECO:0000313" key="2">
    <source>
        <dbReference type="EMBL" id="SCL76189.1"/>
    </source>
</evidence>
<dbReference type="AlphaFoldDB" id="A0A1M4MMR0"/>
<gene>
    <name evidence="2" type="ORF">L21_2111</name>
</gene>
<evidence type="ECO:0008006" key="4">
    <source>
        <dbReference type="Google" id="ProtNLM"/>
    </source>
</evidence>
<accession>A0A1M4MMR0</accession>
<dbReference type="EMBL" id="FMID01000047">
    <property type="protein sequence ID" value="SCL76189.1"/>
    <property type="molecule type" value="Genomic_DNA"/>
</dbReference>
<name>A0A1M4MMR0_9EURY</name>
<organism evidence="2 3">
    <name type="scientific">Methanoculleus chikugoensis</name>
    <dbReference type="NCBI Taxonomy" id="118126"/>
    <lineage>
        <taxon>Archaea</taxon>
        <taxon>Methanobacteriati</taxon>
        <taxon>Methanobacteriota</taxon>
        <taxon>Stenosarchaea group</taxon>
        <taxon>Methanomicrobia</taxon>
        <taxon>Methanomicrobiales</taxon>
        <taxon>Methanomicrobiaceae</taxon>
        <taxon>Methanoculleus</taxon>
    </lineage>
</organism>
<dbReference type="STRING" id="118126.L21_2111"/>
<proteinExistence type="predicted"/>
<dbReference type="SUPFAM" id="SSF103196">
    <property type="entry name" value="Roadblock/LC7 domain"/>
    <property type="match status" value="1"/>
</dbReference>
<dbReference type="Gene3D" id="3.30.450.30">
    <property type="entry name" value="Dynein light chain 2a, cytoplasmic"/>
    <property type="match status" value="1"/>
</dbReference>